<keyword evidence="2" id="KW-1185">Reference proteome</keyword>
<proteinExistence type="predicted"/>
<gene>
    <name evidence="1" type="primary">jg27059</name>
    <name evidence="1" type="ORF">PAEG_LOCUS22916</name>
</gene>
<dbReference type="OrthoDB" id="10644081at2759"/>
<accession>A0A8S4S716</accession>
<evidence type="ECO:0000313" key="2">
    <source>
        <dbReference type="Proteomes" id="UP000838756"/>
    </source>
</evidence>
<organism evidence="1 2">
    <name type="scientific">Pararge aegeria aegeria</name>
    <dbReference type="NCBI Taxonomy" id="348720"/>
    <lineage>
        <taxon>Eukaryota</taxon>
        <taxon>Metazoa</taxon>
        <taxon>Ecdysozoa</taxon>
        <taxon>Arthropoda</taxon>
        <taxon>Hexapoda</taxon>
        <taxon>Insecta</taxon>
        <taxon>Pterygota</taxon>
        <taxon>Neoptera</taxon>
        <taxon>Endopterygota</taxon>
        <taxon>Lepidoptera</taxon>
        <taxon>Glossata</taxon>
        <taxon>Ditrysia</taxon>
        <taxon>Papilionoidea</taxon>
        <taxon>Nymphalidae</taxon>
        <taxon>Satyrinae</taxon>
        <taxon>Satyrini</taxon>
        <taxon>Parargina</taxon>
        <taxon>Pararge</taxon>
    </lineage>
</organism>
<name>A0A8S4S716_9NEOP</name>
<evidence type="ECO:0000313" key="1">
    <source>
        <dbReference type="EMBL" id="CAH2256440.1"/>
    </source>
</evidence>
<dbReference type="EMBL" id="CAKXAJ010026108">
    <property type="protein sequence ID" value="CAH2256440.1"/>
    <property type="molecule type" value="Genomic_DNA"/>
</dbReference>
<reference evidence="1" key="1">
    <citation type="submission" date="2022-03" db="EMBL/GenBank/DDBJ databases">
        <authorList>
            <person name="Lindestad O."/>
        </authorList>
    </citation>
    <scope>NUCLEOTIDE SEQUENCE</scope>
</reference>
<sequence>MNRSIEVAGSDAGITSSDGLKENDLELYDDVAAVYHDVTGLPPRARCLSTGFQSTDRTAMNKLKRYAQENADSVFEKIRQRGTNFISTAKSLKCNLNIVGAAGAGEIHNSAATGSSSPRRARRHAATRVLGPTRDASNTPTLCRIFHTAGKRAKTYEIQFIITDRWSSRMEASLRTTLSRVRSA</sequence>
<protein>
    <submittedName>
        <fullName evidence="1">Jg27059 protein</fullName>
    </submittedName>
</protein>
<dbReference type="AlphaFoldDB" id="A0A8S4S716"/>
<comment type="caution">
    <text evidence="1">The sequence shown here is derived from an EMBL/GenBank/DDBJ whole genome shotgun (WGS) entry which is preliminary data.</text>
</comment>
<dbReference type="Proteomes" id="UP000838756">
    <property type="component" value="Unassembled WGS sequence"/>
</dbReference>